<proteinExistence type="predicted"/>
<name>A0A2I0TPE8_LIMLA</name>
<reference evidence="3" key="2">
    <citation type="submission" date="2017-12" db="EMBL/GenBank/DDBJ databases">
        <title>Genome sequence of the Bar-tailed Godwit (Limosa lapponica baueri).</title>
        <authorList>
            <person name="Lima N.C.B."/>
            <person name="Parody-Merino A.M."/>
            <person name="Battley P.F."/>
            <person name="Fidler A.E."/>
            <person name="Prosdocimi F."/>
        </authorList>
    </citation>
    <scope>NUCLEOTIDE SEQUENCE [LARGE SCALE GENOMIC DNA]</scope>
</reference>
<feature type="region of interest" description="Disordered" evidence="1">
    <location>
        <begin position="41"/>
        <end position="60"/>
    </location>
</feature>
<protein>
    <submittedName>
        <fullName evidence="2">Uncharacterized protein</fullName>
    </submittedName>
</protein>
<reference evidence="3" key="1">
    <citation type="submission" date="2017-11" db="EMBL/GenBank/DDBJ databases">
        <authorList>
            <person name="Lima N.C."/>
            <person name="Parody-Merino A.M."/>
            <person name="Battley P.F."/>
            <person name="Fidler A.E."/>
            <person name="Prosdocimi F."/>
        </authorList>
    </citation>
    <scope>NUCLEOTIDE SEQUENCE [LARGE SCALE GENOMIC DNA]</scope>
</reference>
<sequence length="86" mass="9797">MPTYFSYCRLYCCTTPQHAPVLQDWEEFGASLVRILPQQPQQQQIPYSKRSNAGQDCKESQTLTNQQQIATLAGNPYAEMKIVISN</sequence>
<keyword evidence="3" id="KW-1185">Reference proteome</keyword>
<accession>A0A2I0TPE8</accession>
<gene>
    <name evidence="2" type="ORF">llap_14010</name>
</gene>
<evidence type="ECO:0000256" key="1">
    <source>
        <dbReference type="SAM" id="MobiDB-lite"/>
    </source>
</evidence>
<feature type="compositionally biased region" description="Polar residues" evidence="1">
    <location>
        <begin position="45"/>
        <end position="60"/>
    </location>
</feature>
<dbReference type="AlphaFoldDB" id="A0A2I0TPE8"/>
<organism evidence="2 3">
    <name type="scientific">Limosa lapponica baueri</name>
    <dbReference type="NCBI Taxonomy" id="1758121"/>
    <lineage>
        <taxon>Eukaryota</taxon>
        <taxon>Metazoa</taxon>
        <taxon>Chordata</taxon>
        <taxon>Craniata</taxon>
        <taxon>Vertebrata</taxon>
        <taxon>Euteleostomi</taxon>
        <taxon>Archelosauria</taxon>
        <taxon>Archosauria</taxon>
        <taxon>Dinosauria</taxon>
        <taxon>Saurischia</taxon>
        <taxon>Theropoda</taxon>
        <taxon>Coelurosauria</taxon>
        <taxon>Aves</taxon>
        <taxon>Neognathae</taxon>
        <taxon>Neoaves</taxon>
        <taxon>Charadriiformes</taxon>
        <taxon>Scolopacidae</taxon>
        <taxon>Limosa</taxon>
    </lineage>
</organism>
<dbReference type="Proteomes" id="UP000233556">
    <property type="component" value="Unassembled WGS sequence"/>
</dbReference>
<dbReference type="EMBL" id="KZ508101">
    <property type="protein sequence ID" value="PKU35687.1"/>
    <property type="molecule type" value="Genomic_DNA"/>
</dbReference>
<evidence type="ECO:0000313" key="2">
    <source>
        <dbReference type="EMBL" id="PKU35687.1"/>
    </source>
</evidence>
<evidence type="ECO:0000313" key="3">
    <source>
        <dbReference type="Proteomes" id="UP000233556"/>
    </source>
</evidence>